<comment type="caution">
    <text evidence="2">The sequence shown here is derived from an EMBL/GenBank/DDBJ whole genome shotgun (WGS) entry which is preliminary data.</text>
</comment>
<gene>
    <name evidence="2" type="ORF">FCIRC_1389</name>
</gene>
<accession>A0A8H5XAJ3</accession>
<proteinExistence type="predicted"/>
<dbReference type="EMBL" id="JAAQPE010000049">
    <property type="protein sequence ID" value="KAF5689285.1"/>
    <property type="molecule type" value="Genomic_DNA"/>
</dbReference>
<organism evidence="2 3">
    <name type="scientific">Fusarium circinatum</name>
    <name type="common">Pitch canker fungus</name>
    <name type="synonym">Gibberella circinata</name>
    <dbReference type="NCBI Taxonomy" id="48490"/>
    <lineage>
        <taxon>Eukaryota</taxon>
        <taxon>Fungi</taxon>
        <taxon>Dikarya</taxon>
        <taxon>Ascomycota</taxon>
        <taxon>Pezizomycotina</taxon>
        <taxon>Sordariomycetes</taxon>
        <taxon>Hypocreomycetidae</taxon>
        <taxon>Hypocreales</taxon>
        <taxon>Nectriaceae</taxon>
        <taxon>Fusarium</taxon>
        <taxon>Fusarium fujikuroi species complex</taxon>
    </lineage>
</organism>
<keyword evidence="3" id="KW-1185">Reference proteome</keyword>
<reference evidence="2 3" key="2">
    <citation type="submission" date="2020-05" db="EMBL/GenBank/DDBJ databases">
        <title>Identification and distribution of gene clusters putatively required for synthesis of sphingolipid metabolism inhibitors in phylogenetically diverse species of the filamentous fungus Fusarium.</title>
        <authorList>
            <person name="Kim H.-S."/>
            <person name="Busman M."/>
            <person name="Brown D.W."/>
            <person name="Divon H."/>
            <person name="Uhlig S."/>
            <person name="Proctor R.H."/>
        </authorList>
    </citation>
    <scope>NUCLEOTIDE SEQUENCE [LARGE SCALE GENOMIC DNA]</scope>
    <source>
        <strain evidence="2 3">NRRL 25331</strain>
    </source>
</reference>
<feature type="region of interest" description="Disordered" evidence="1">
    <location>
        <begin position="1"/>
        <end position="27"/>
    </location>
</feature>
<dbReference type="Proteomes" id="UP000572754">
    <property type="component" value="Unassembled WGS sequence"/>
</dbReference>
<dbReference type="SUPFAM" id="SSF101478">
    <property type="entry name" value="ADP-ribosylglycohydrolase"/>
    <property type="match status" value="1"/>
</dbReference>
<protein>
    <submittedName>
        <fullName evidence="2">Uncharacterized protein</fullName>
    </submittedName>
</protein>
<dbReference type="InterPro" id="IPR036705">
    <property type="entry name" value="Ribosyl_crysJ1_sf"/>
</dbReference>
<evidence type="ECO:0000313" key="3">
    <source>
        <dbReference type="Proteomes" id="UP000572754"/>
    </source>
</evidence>
<sequence>MKIRTSPQVSSQHSTPATVTMSPENADPLAGLDSVDWSQLSHAPGTLDRESLLYLITSLAIGHPDWAVPKGIDIHNWEKGIAETEKPEYRDPAMQELRAYKAVERGLSSIVRCLDEDSASMRADAAHAAHALAFFPRQSAISRVALLNRLSEDTNNNVGATIILSLAVLFARRDDDTEKRDLIQNIQEYHSASPVPKASDDIFGWSCAVAIFILGSKEDGLADTVQRICMDKAYVDKLESTLDQDVWFPFASLDLRDLAKSVLEN</sequence>
<evidence type="ECO:0000256" key="1">
    <source>
        <dbReference type="SAM" id="MobiDB-lite"/>
    </source>
</evidence>
<name>A0A8H5XAJ3_FUSCI</name>
<dbReference type="AlphaFoldDB" id="A0A8H5XAJ3"/>
<reference evidence="3" key="1">
    <citation type="journal article" date="2020" name="BMC Genomics">
        <title>Correction to: Identification and distribution of gene clusters required for synthesis of sphingolipid metabolism inhibitors in diverse species of the filamentous fungus Fusarium.</title>
        <authorList>
            <person name="Kim H.S."/>
            <person name="Lohmar J.M."/>
            <person name="Busman M."/>
            <person name="Brown D.W."/>
            <person name="Naumann T.A."/>
            <person name="Divon H.H."/>
            <person name="Lysoe E."/>
            <person name="Uhlig S."/>
            <person name="Proctor R.H."/>
        </authorList>
    </citation>
    <scope>NUCLEOTIDE SEQUENCE [LARGE SCALE GENOMIC DNA]</scope>
    <source>
        <strain evidence="3">NRRL 25331</strain>
    </source>
</reference>
<feature type="compositionally biased region" description="Polar residues" evidence="1">
    <location>
        <begin position="1"/>
        <end position="23"/>
    </location>
</feature>
<evidence type="ECO:0000313" key="2">
    <source>
        <dbReference type="EMBL" id="KAF5689285.1"/>
    </source>
</evidence>